<feature type="domain" description="ABC transporter" evidence="10">
    <location>
        <begin position="1198"/>
        <end position="1446"/>
    </location>
</feature>
<dbReference type="Gene3D" id="1.20.1560.10">
    <property type="entry name" value="ABC transporter type 1, transmembrane domain"/>
    <property type="match status" value="2"/>
</dbReference>
<dbReference type="InterPro" id="IPR011527">
    <property type="entry name" value="ABC1_TM_dom"/>
</dbReference>
<dbReference type="SMART" id="SM00382">
    <property type="entry name" value="AAA"/>
    <property type="match status" value="2"/>
</dbReference>
<feature type="transmembrane region" description="Helical" evidence="9">
    <location>
        <begin position="915"/>
        <end position="939"/>
    </location>
</feature>
<feature type="transmembrane region" description="Helical" evidence="9">
    <location>
        <begin position="1104"/>
        <end position="1124"/>
    </location>
</feature>
<evidence type="ECO:0000259" key="11">
    <source>
        <dbReference type="PROSITE" id="PS50929"/>
    </source>
</evidence>
<evidence type="ECO:0000256" key="1">
    <source>
        <dbReference type="ARBA" id="ARBA00004141"/>
    </source>
</evidence>
<dbReference type="InterPro" id="IPR044746">
    <property type="entry name" value="ABCC_6TM_D1"/>
</dbReference>
<dbReference type="Proteomes" id="UP001642409">
    <property type="component" value="Unassembled WGS sequence"/>
</dbReference>
<evidence type="ECO:0000313" key="14">
    <source>
        <dbReference type="Proteomes" id="UP001642409"/>
    </source>
</evidence>
<dbReference type="GO" id="GO:0016887">
    <property type="term" value="F:ATP hydrolysis activity"/>
    <property type="evidence" value="ECO:0007669"/>
    <property type="project" value="InterPro"/>
</dbReference>
<dbReference type="PROSITE" id="PS50893">
    <property type="entry name" value="ABC_TRANSPORTER_2"/>
    <property type="match status" value="2"/>
</dbReference>
<feature type="transmembrane region" description="Helical" evidence="9">
    <location>
        <begin position="984"/>
        <end position="1004"/>
    </location>
</feature>
<dbReference type="InterPro" id="IPR003593">
    <property type="entry name" value="AAA+_ATPase"/>
</dbReference>
<evidence type="ECO:0000256" key="6">
    <source>
        <dbReference type="ARBA" id="ARBA00022840"/>
    </source>
</evidence>
<sequence>MIDVTWSWLNPITNKAKKHQTISQSDILKPKMNLNTKQLAKQYAEQYRQTPTQSILKNFLKVYKRNLMGVFIGIPLLTLSSALGPLCIRYFQTYLSPLNFFDCNYDNIGTSEVMQQKSLNDGMQWVFNKLYPFWIILGLGQVLRSFADSICSVNCIQMGVKMTGALLDILFNKMLVLSETTKNINAQGSLANILFTDTMKIQYFMKQYYYLFTVPIDVIVATIYLGSYISPIALLGTGGLLIFVPMIIISGKIMSKSFKRLATLKDSRSQKIQEILNGIKVIKLFNLEQFQEKRIENARNEELKLVKTAGYALTGMLTSGFTSYNVMSLLAFGCLIAFDKLEIQKSFTMIYLFTFIQVSVGFLPGVLMALSDGLVSLQRINSFLKLSQLDQTLVQQCPEQQNAIEIQTPHNYQYGSELDYQVSPNLDSSYYYRIKRIKEMKKQQQRIIKFFSKLSTNKSKLDENIDEVFNLIAQQKYDLTNSVCSKICFDYNLPAISYFMSPKNYSYIYFEQAKGDKQFDIIKKNYLHLCVIYYNIQQSSKTNTSDNSFTIKQLQLSVKQGELVGIKGSVGSGKSSLFSCILGEMKVQYFQYSDKGNSSIEYDYFERIQQSKEKEALIKIGGKIAFCPQSSPIFSASIRENICFYQPYDEQRYQHIVDICCLLPDFEIFNAGDLTEVGGRGVTLSGGQRARISLARAIYNNADIYLLDDPLSAVDAHVGKRIWNEVILNYLKAQGKTVLIASHQTQYFNDCNRILTISDGEITNIKENFEHQELSQSKTEVNQANKSIVNEKQNPNGSLTKEETLSGTGNINKTVYFKYLQSGNPKIFLLFIILLIVYQGANQYSNVLISYWAMDKYSWTDDQSSIIPLPLKNVIETAYKQYGSSMYIKGKAVTCYMQYHDPSYVMKVPYSNNYYYLYAGFVTLVVIAFITHLMSFFSFNKTAASKLYQSQFKAVLRTHLRFFDTTPQGRIINRLVKDTETVDFAFGRFFVLMCAQASLIIGMILTICVINWPCIFVIIPSVILYMFLFSKFRSVTPQLKRLESNSRSQVFTLCQEVLDQLVTIRAYQKQQAFLDRFRSLAEENAIIQYYSTSTSKWMSFRMTILGAFMSFLIVFIAMVIAPFSPELAQYSGIIVSYGYSIQTLMVSVIEFLTNAEQEMPAIERMIEYAQLPNEECEHNSRIALNHAITPNIADNSGLLIKDLKMKYRPELQPALNGVNIKINRSEHVAIIGRTGSGKSSLAITLFNLYNPELGNVVKLNQTVLSQLPLYQCRRKIAIIPQEPYLFSGTLRQQFCEYTRNKAEGLSVEGLERVPDQKLWEMLETVQLAEYIKGQLGGLDCVVVGNGDNFSSGQKQLICVVRALLRNAEIVVLDEATAYVDGQTDQIIQKIVKEQLRDKIVLSIAHRLDTVLGMDKVLVMDKGIVAEFGTKAELAGLENGIFKELAHKANIRVE</sequence>
<organism evidence="12">
    <name type="scientific">Hexamita inflata</name>
    <dbReference type="NCBI Taxonomy" id="28002"/>
    <lineage>
        <taxon>Eukaryota</taxon>
        <taxon>Metamonada</taxon>
        <taxon>Diplomonadida</taxon>
        <taxon>Hexamitidae</taxon>
        <taxon>Hexamitinae</taxon>
        <taxon>Hexamita</taxon>
    </lineage>
</organism>
<keyword evidence="4 9" id="KW-0812">Transmembrane</keyword>
<dbReference type="FunFam" id="3.40.50.300:FF:000163">
    <property type="entry name" value="Multidrug resistance-associated protein member 4"/>
    <property type="match status" value="1"/>
</dbReference>
<gene>
    <name evidence="13" type="ORF">HINF_LOCUS10131</name>
    <name evidence="12" type="ORF">HINF_LOCUS64694</name>
</gene>
<evidence type="ECO:0000256" key="8">
    <source>
        <dbReference type="ARBA" id="ARBA00023136"/>
    </source>
</evidence>
<evidence type="ECO:0000256" key="2">
    <source>
        <dbReference type="ARBA" id="ARBA00009726"/>
    </source>
</evidence>
<feature type="transmembrane region" description="Helical" evidence="9">
    <location>
        <begin position="350"/>
        <end position="370"/>
    </location>
</feature>
<dbReference type="InterPro" id="IPR036640">
    <property type="entry name" value="ABC1_TM_sf"/>
</dbReference>
<dbReference type="GO" id="GO:0016020">
    <property type="term" value="C:membrane"/>
    <property type="evidence" value="ECO:0007669"/>
    <property type="project" value="UniProtKB-SubCell"/>
</dbReference>
<evidence type="ECO:0000256" key="5">
    <source>
        <dbReference type="ARBA" id="ARBA00022741"/>
    </source>
</evidence>
<name>A0AA86V1L6_9EUKA</name>
<dbReference type="CDD" id="cd03250">
    <property type="entry name" value="ABCC_MRP_domain1"/>
    <property type="match status" value="1"/>
</dbReference>
<keyword evidence="3" id="KW-0813">Transport</keyword>
<dbReference type="Pfam" id="PF00005">
    <property type="entry name" value="ABC_tran"/>
    <property type="match status" value="2"/>
</dbReference>
<feature type="transmembrane region" description="Helical" evidence="9">
    <location>
        <begin position="309"/>
        <end position="338"/>
    </location>
</feature>
<dbReference type="GO" id="GO:0005524">
    <property type="term" value="F:ATP binding"/>
    <property type="evidence" value="ECO:0007669"/>
    <property type="project" value="UniProtKB-KW"/>
</dbReference>
<protein>
    <submittedName>
        <fullName evidence="12">Xenobiotic-transporting ATPase / Multidrug resistance-associated protein</fullName>
    </submittedName>
    <submittedName>
        <fullName evidence="13">Xenobiotic-transporting_ATPase / Multidrug resistance-associated protein</fullName>
    </submittedName>
</protein>
<dbReference type="InterPro" id="IPR050173">
    <property type="entry name" value="ABC_transporter_C-like"/>
</dbReference>
<feature type="transmembrane region" description="Helical" evidence="9">
    <location>
        <begin position="67"/>
        <end position="91"/>
    </location>
</feature>
<proteinExistence type="inferred from homology"/>
<dbReference type="PROSITE" id="PS00211">
    <property type="entry name" value="ABC_TRANSPORTER_1"/>
    <property type="match status" value="2"/>
</dbReference>
<evidence type="ECO:0000313" key="12">
    <source>
        <dbReference type="EMBL" id="CAI9977049.1"/>
    </source>
</evidence>
<evidence type="ECO:0000313" key="13">
    <source>
        <dbReference type="EMBL" id="CAL5987950.1"/>
    </source>
</evidence>
<dbReference type="CDD" id="cd18579">
    <property type="entry name" value="ABC_6TM_ABCC_D1"/>
    <property type="match status" value="1"/>
</dbReference>
<dbReference type="GO" id="GO:0140359">
    <property type="term" value="F:ABC-type transporter activity"/>
    <property type="evidence" value="ECO:0007669"/>
    <property type="project" value="InterPro"/>
</dbReference>
<dbReference type="EMBL" id="CAXDID020000022">
    <property type="protein sequence ID" value="CAL5987950.1"/>
    <property type="molecule type" value="Genomic_DNA"/>
</dbReference>
<feature type="transmembrane region" description="Helical" evidence="9">
    <location>
        <begin position="208"/>
        <end position="226"/>
    </location>
</feature>
<accession>A0AA86V1L6</accession>
<dbReference type="PROSITE" id="PS50929">
    <property type="entry name" value="ABC_TM1F"/>
    <property type="match status" value="2"/>
</dbReference>
<comment type="similarity">
    <text evidence="2">Belongs to the ABC transporter superfamily. ABCC family. Conjugate transporter (TC 3.A.1.208) subfamily.</text>
</comment>
<dbReference type="EMBL" id="CATOUU010001177">
    <property type="protein sequence ID" value="CAI9977049.1"/>
    <property type="molecule type" value="Genomic_DNA"/>
</dbReference>
<keyword evidence="8 9" id="KW-0472">Membrane</keyword>
<feature type="domain" description="ABC transporter" evidence="10">
    <location>
        <begin position="536"/>
        <end position="784"/>
    </location>
</feature>
<feature type="transmembrane region" description="Helical" evidence="9">
    <location>
        <begin position="1010"/>
        <end position="1030"/>
    </location>
</feature>
<reference evidence="13 14" key="2">
    <citation type="submission" date="2024-07" db="EMBL/GenBank/DDBJ databases">
        <authorList>
            <person name="Akdeniz Z."/>
        </authorList>
    </citation>
    <scope>NUCLEOTIDE SEQUENCE [LARGE SCALE GENOMIC DNA]</scope>
</reference>
<evidence type="ECO:0000256" key="7">
    <source>
        <dbReference type="ARBA" id="ARBA00022989"/>
    </source>
</evidence>
<keyword evidence="6" id="KW-0067">ATP-binding</keyword>
<comment type="caution">
    <text evidence="12">The sequence shown here is derived from an EMBL/GenBank/DDBJ whole genome shotgun (WGS) entry which is preliminary data.</text>
</comment>
<feature type="transmembrane region" description="Helical" evidence="9">
    <location>
        <begin position="232"/>
        <end position="251"/>
    </location>
</feature>
<dbReference type="CDD" id="cd03244">
    <property type="entry name" value="ABCC_MRP_domain2"/>
    <property type="match status" value="1"/>
</dbReference>
<evidence type="ECO:0000256" key="4">
    <source>
        <dbReference type="ARBA" id="ARBA00022692"/>
    </source>
</evidence>
<dbReference type="SUPFAM" id="SSF52540">
    <property type="entry name" value="P-loop containing nucleoside triphosphate hydrolases"/>
    <property type="match status" value="2"/>
</dbReference>
<keyword evidence="14" id="KW-1185">Reference proteome</keyword>
<dbReference type="PANTHER" id="PTHR24223">
    <property type="entry name" value="ATP-BINDING CASSETTE SUB-FAMILY C"/>
    <property type="match status" value="1"/>
</dbReference>
<reference evidence="12" key="1">
    <citation type="submission" date="2023-06" db="EMBL/GenBank/DDBJ databases">
        <authorList>
            <person name="Kurt Z."/>
        </authorList>
    </citation>
    <scope>NUCLEOTIDE SEQUENCE</scope>
</reference>
<feature type="transmembrane region" description="Helical" evidence="9">
    <location>
        <begin position="130"/>
        <end position="147"/>
    </location>
</feature>
<dbReference type="InterPro" id="IPR044726">
    <property type="entry name" value="ABCC_6TM_D2"/>
</dbReference>
<dbReference type="InterPro" id="IPR017871">
    <property type="entry name" value="ABC_transporter-like_CS"/>
</dbReference>
<dbReference type="Gene3D" id="3.40.50.300">
    <property type="entry name" value="P-loop containing nucleotide triphosphate hydrolases"/>
    <property type="match status" value="2"/>
</dbReference>
<feature type="domain" description="ABC transmembrane type-1" evidence="11">
    <location>
        <begin position="135"/>
        <end position="372"/>
    </location>
</feature>
<keyword evidence="7 9" id="KW-1133">Transmembrane helix</keyword>
<feature type="domain" description="ABC transmembrane type-1" evidence="11">
    <location>
        <begin position="829"/>
        <end position="1164"/>
    </location>
</feature>
<feature type="transmembrane region" description="Helical" evidence="9">
    <location>
        <begin position="827"/>
        <end position="854"/>
    </location>
</feature>
<dbReference type="Pfam" id="PF00664">
    <property type="entry name" value="ABC_membrane"/>
    <property type="match status" value="2"/>
</dbReference>
<dbReference type="CDD" id="cd18580">
    <property type="entry name" value="ABC_6TM_ABCC_D2"/>
    <property type="match status" value="1"/>
</dbReference>
<comment type="subcellular location">
    <subcellularLocation>
        <location evidence="1">Membrane</location>
        <topology evidence="1">Multi-pass membrane protein</topology>
    </subcellularLocation>
</comment>
<dbReference type="PANTHER" id="PTHR24223:SF456">
    <property type="entry name" value="MULTIDRUG RESISTANCE-ASSOCIATED PROTEIN LETHAL(2)03659"/>
    <property type="match status" value="1"/>
</dbReference>
<keyword evidence="5" id="KW-0547">Nucleotide-binding</keyword>
<dbReference type="InterPro" id="IPR027417">
    <property type="entry name" value="P-loop_NTPase"/>
</dbReference>
<evidence type="ECO:0000256" key="3">
    <source>
        <dbReference type="ARBA" id="ARBA00022448"/>
    </source>
</evidence>
<dbReference type="InterPro" id="IPR003439">
    <property type="entry name" value="ABC_transporter-like_ATP-bd"/>
</dbReference>
<evidence type="ECO:0000256" key="9">
    <source>
        <dbReference type="SAM" id="Phobius"/>
    </source>
</evidence>
<dbReference type="SUPFAM" id="SSF90123">
    <property type="entry name" value="ABC transporter transmembrane region"/>
    <property type="match status" value="2"/>
</dbReference>
<evidence type="ECO:0000259" key="10">
    <source>
        <dbReference type="PROSITE" id="PS50893"/>
    </source>
</evidence>